<proteinExistence type="predicted"/>
<name>A0A8D8V756_9HEMI</name>
<protein>
    <submittedName>
        <fullName evidence="1">Uncharacterized protein</fullName>
    </submittedName>
</protein>
<sequence length="99" mass="11987">MLVRIKLLKLGFLTKSEPFFKRFVIEGTLMIFECFVYFPTLPSALQSRDLFLSDRQLRQFRIQRKKKTENQIFCRSLFPLPTFYKDSNQVHYNPEFLIK</sequence>
<organism evidence="1">
    <name type="scientific">Cacopsylla melanoneura</name>
    <dbReference type="NCBI Taxonomy" id="428564"/>
    <lineage>
        <taxon>Eukaryota</taxon>
        <taxon>Metazoa</taxon>
        <taxon>Ecdysozoa</taxon>
        <taxon>Arthropoda</taxon>
        <taxon>Hexapoda</taxon>
        <taxon>Insecta</taxon>
        <taxon>Pterygota</taxon>
        <taxon>Neoptera</taxon>
        <taxon>Paraneoptera</taxon>
        <taxon>Hemiptera</taxon>
        <taxon>Sternorrhyncha</taxon>
        <taxon>Psylloidea</taxon>
        <taxon>Psyllidae</taxon>
        <taxon>Psyllinae</taxon>
        <taxon>Cacopsylla</taxon>
    </lineage>
</organism>
<dbReference type="EMBL" id="HBUF01360193">
    <property type="protein sequence ID" value="CAG6720261.1"/>
    <property type="molecule type" value="Transcribed_RNA"/>
</dbReference>
<reference evidence="1" key="1">
    <citation type="submission" date="2021-05" db="EMBL/GenBank/DDBJ databases">
        <authorList>
            <person name="Alioto T."/>
            <person name="Alioto T."/>
            <person name="Gomez Garrido J."/>
        </authorList>
    </citation>
    <scope>NUCLEOTIDE SEQUENCE</scope>
</reference>
<dbReference type="AlphaFoldDB" id="A0A8D8V756"/>
<accession>A0A8D8V756</accession>
<evidence type="ECO:0000313" key="1">
    <source>
        <dbReference type="EMBL" id="CAG6720261.1"/>
    </source>
</evidence>